<evidence type="ECO:0000313" key="2">
    <source>
        <dbReference type="Proteomes" id="UP000720189"/>
    </source>
</evidence>
<comment type="caution">
    <text evidence="1">The sequence shown here is derived from an EMBL/GenBank/DDBJ whole genome shotgun (WGS) entry which is preliminary data.</text>
</comment>
<gene>
    <name evidence="1" type="ORF">BKA55DRAFT_576816</name>
</gene>
<dbReference type="EMBL" id="JAGMUX010000014">
    <property type="protein sequence ID" value="KAH7239948.1"/>
    <property type="molecule type" value="Genomic_DNA"/>
</dbReference>
<reference evidence="1" key="1">
    <citation type="journal article" date="2021" name="Nat. Commun.">
        <title>Genetic determinants of endophytism in the Arabidopsis root mycobiome.</title>
        <authorList>
            <person name="Mesny F."/>
            <person name="Miyauchi S."/>
            <person name="Thiergart T."/>
            <person name="Pickel B."/>
            <person name="Atanasova L."/>
            <person name="Karlsson M."/>
            <person name="Huettel B."/>
            <person name="Barry K.W."/>
            <person name="Haridas S."/>
            <person name="Chen C."/>
            <person name="Bauer D."/>
            <person name="Andreopoulos W."/>
            <person name="Pangilinan J."/>
            <person name="LaButti K."/>
            <person name="Riley R."/>
            <person name="Lipzen A."/>
            <person name="Clum A."/>
            <person name="Drula E."/>
            <person name="Henrissat B."/>
            <person name="Kohler A."/>
            <person name="Grigoriev I.V."/>
            <person name="Martin F.M."/>
            <person name="Hacquard S."/>
        </authorList>
    </citation>
    <scope>NUCLEOTIDE SEQUENCE</scope>
    <source>
        <strain evidence="1">MPI-CAGE-AT-0023</strain>
    </source>
</reference>
<dbReference type="AlphaFoldDB" id="A0A9P9GJT0"/>
<sequence length="89" mass="9903">MAALRAMTLPSFDKQFNNDTLRNSFTRAIQVFTDIGTYSPSLAALGRILDERVAGMRKQTSGLSDRSMLSYEEWGSNNGNSRKSCHTIP</sequence>
<dbReference type="GeneID" id="70223472"/>
<proteinExistence type="predicted"/>
<name>A0A9P9GJT0_FUSRE</name>
<protein>
    <submittedName>
        <fullName evidence="1">Uncharacterized protein</fullName>
    </submittedName>
</protein>
<dbReference type="Proteomes" id="UP000720189">
    <property type="component" value="Unassembled WGS sequence"/>
</dbReference>
<accession>A0A9P9GJT0</accession>
<dbReference type="RefSeq" id="XP_046045742.1">
    <property type="nucleotide sequence ID" value="XM_046193518.1"/>
</dbReference>
<organism evidence="1 2">
    <name type="scientific">Fusarium redolens</name>
    <dbReference type="NCBI Taxonomy" id="48865"/>
    <lineage>
        <taxon>Eukaryota</taxon>
        <taxon>Fungi</taxon>
        <taxon>Dikarya</taxon>
        <taxon>Ascomycota</taxon>
        <taxon>Pezizomycotina</taxon>
        <taxon>Sordariomycetes</taxon>
        <taxon>Hypocreomycetidae</taxon>
        <taxon>Hypocreales</taxon>
        <taxon>Nectriaceae</taxon>
        <taxon>Fusarium</taxon>
        <taxon>Fusarium redolens species complex</taxon>
    </lineage>
</organism>
<evidence type="ECO:0000313" key="1">
    <source>
        <dbReference type="EMBL" id="KAH7239948.1"/>
    </source>
</evidence>
<keyword evidence="2" id="KW-1185">Reference proteome</keyword>